<evidence type="ECO:0008006" key="4">
    <source>
        <dbReference type="Google" id="ProtNLM"/>
    </source>
</evidence>
<feature type="region of interest" description="Disordered" evidence="1">
    <location>
        <begin position="67"/>
        <end position="139"/>
    </location>
</feature>
<name>A0A024WA06_PLAFA</name>
<feature type="compositionally biased region" description="Acidic residues" evidence="1">
    <location>
        <begin position="276"/>
        <end position="289"/>
    </location>
</feature>
<protein>
    <recommendedName>
        <fullName evidence="4">Rhoptry associated membrane antigen</fullName>
    </recommendedName>
</protein>
<organism evidence="2 3">
    <name type="scientific">Plasmodium falciparum Tanzania</name>
    <name type="common">2000708</name>
    <dbReference type="NCBI Taxonomy" id="1036725"/>
    <lineage>
        <taxon>Eukaryota</taxon>
        <taxon>Sar</taxon>
        <taxon>Alveolata</taxon>
        <taxon>Apicomplexa</taxon>
        <taxon>Aconoidasida</taxon>
        <taxon>Haemosporida</taxon>
        <taxon>Plasmodiidae</taxon>
        <taxon>Plasmodium</taxon>
        <taxon>Plasmodium (Laverania)</taxon>
    </lineage>
</organism>
<feature type="compositionally biased region" description="Polar residues" evidence="1">
    <location>
        <begin position="344"/>
        <end position="355"/>
    </location>
</feature>
<evidence type="ECO:0000256" key="1">
    <source>
        <dbReference type="SAM" id="MobiDB-lite"/>
    </source>
</evidence>
<dbReference type="Proteomes" id="UP000030708">
    <property type="component" value="Unassembled WGS sequence"/>
</dbReference>
<feature type="region of interest" description="Disordered" evidence="1">
    <location>
        <begin position="383"/>
        <end position="411"/>
    </location>
</feature>
<proteinExistence type="predicted"/>
<dbReference type="eggNOG" id="ENOG502QPQ7">
    <property type="taxonomic scope" value="Eukaryota"/>
</dbReference>
<dbReference type="OrthoDB" id="387534at2759"/>
<evidence type="ECO:0000313" key="2">
    <source>
        <dbReference type="EMBL" id="ETW37547.1"/>
    </source>
</evidence>
<feature type="region of interest" description="Disordered" evidence="1">
    <location>
        <begin position="340"/>
        <end position="365"/>
    </location>
</feature>
<feature type="compositionally biased region" description="Basic residues" evidence="1">
    <location>
        <begin position="1"/>
        <end position="13"/>
    </location>
</feature>
<feature type="region of interest" description="Disordered" evidence="1">
    <location>
        <begin position="224"/>
        <end position="299"/>
    </location>
</feature>
<dbReference type="EMBL" id="KI926357">
    <property type="protein sequence ID" value="ETW37547.1"/>
    <property type="molecule type" value="Genomic_DNA"/>
</dbReference>
<accession>A0A024WA06</accession>
<evidence type="ECO:0000313" key="3">
    <source>
        <dbReference type="Proteomes" id="UP000030708"/>
    </source>
</evidence>
<feature type="compositionally biased region" description="Acidic residues" evidence="1">
    <location>
        <begin position="18"/>
        <end position="45"/>
    </location>
</feature>
<feature type="compositionally biased region" description="Basic and acidic residues" evidence="1">
    <location>
        <begin position="103"/>
        <end position="114"/>
    </location>
</feature>
<reference evidence="2 3" key="1">
    <citation type="submission" date="2013-02" db="EMBL/GenBank/DDBJ databases">
        <title>The Genome Annotation of Plasmodium falciparum Tanzania (2000708).</title>
        <authorList>
            <consortium name="The Broad Institute Genome Sequencing Platform"/>
            <consortium name="The Broad Institute Genome Sequencing Center for Infectious Disease"/>
            <person name="Neafsey D."/>
            <person name="Hoffman S."/>
            <person name="Volkman S."/>
            <person name="Rosenthal P."/>
            <person name="Walker B."/>
            <person name="Young S.K."/>
            <person name="Zeng Q."/>
            <person name="Gargeya S."/>
            <person name="Fitzgerald M."/>
            <person name="Haas B."/>
            <person name="Abouelleil A."/>
            <person name="Allen A.W."/>
            <person name="Alvarado L."/>
            <person name="Arachchi H.M."/>
            <person name="Berlin A.M."/>
            <person name="Chapman S.B."/>
            <person name="Gainer-Dewar J."/>
            <person name="Goldberg J."/>
            <person name="Griggs A."/>
            <person name="Gujja S."/>
            <person name="Hansen M."/>
            <person name="Howarth C."/>
            <person name="Imamovic A."/>
            <person name="Ireland A."/>
            <person name="Larimer J."/>
            <person name="McCowan C."/>
            <person name="Murphy C."/>
            <person name="Pearson M."/>
            <person name="Poon T.W."/>
            <person name="Priest M."/>
            <person name="Roberts A."/>
            <person name="Saif S."/>
            <person name="Shea T."/>
            <person name="Sisk P."/>
            <person name="Sykes S."/>
            <person name="Wortman J."/>
            <person name="Nusbaum C."/>
            <person name="Birren B."/>
        </authorList>
    </citation>
    <scope>NUCLEOTIDE SEQUENCE [LARGE SCALE GENOMIC DNA]</scope>
    <source>
        <strain evidence="3">Tanzania (2000708)</strain>
    </source>
</reference>
<sequence length="432" mass="51401">MKNPKMKNLKMKNSKIDNDDESFLETDSYEEYEDEDKDVEDEYEESFLQNDEKKMVFYDLYKPEENESYYEKKQKKEEKEEKEEKEQSLNKQNDMEDQEDNEEYKFEEENKEDLLDVQQDEELPSEGKQKVKGKSFDNEHLNEIQNVSDVHAFIQKDMKYLDDLIDEEQTIKDAVKKSAYKGNKKLGNNKKSQIILEEEPEENFEEDADEELNKLMEQEKNIVDKEIKNSKANKSNKKLQFNNTNKQNKMYMKNEYNNKTKNNKNNKFEQQNYDESYMDDDYEQNEEFNDNNQSEDMKETNELDKINDELLTDQGPNEDTLLENNNKIFDNKFVAHKKREKSISPHSYQKVSTKVQNKEDMENKEEKQLINDEAAMTAEELVELENTEDVNTPTMVETEEIDSDENGNKSSSSISYISSIVFLMVTLLYFMN</sequence>
<feature type="compositionally biased region" description="Basic and acidic residues" evidence="1">
    <location>
        <begin position="125"/>
        <end position="139"/>
    </location>
</feature>
<feature type="compositionally biased region" description="Low complexity" evidence="1">
    <location>
        <begin position="245"/>
        <end position="273"/>
    </location>
</feature>
<dbReference type="AlphaFoldDB" id="A0A024WA06"/>
<reference evidence="2 3" key="2">
    <citation type="submission" date="2013-02" db="EMBL/GenBank/DDBJ databases">
        <title>The Genome Sequence of Plasmodium falciparum Tanzania (2000708).</title>
        <authorList>
            <consortium name="The Broad Institute Genome Sequencing Platform"/>
            <consortium name="The Broad Institute Genome Sequencing Center for Infectious Disease"/>
            <person name="Neafsey D."/>
            <person name="Cheeseman I."/>
            <person name="Volkman S."/>
            <person name="Adams J."/>
            <person name="Walker B."/>
            <person name="Young S.K."/>
            <person name="Zeng Q."/>
            <person name="Gargeya S."/>
            <person name="Fitzgerald M."/>
            <person name="Haas B."/>
            <person name="Abouelleil A."/>
            <person name="Alvarado L."/>
            <person name="Arachchi H.M."/>
            <person name="Berlin A.M."/>
            <person name="Chapman S.B."/>
            <person name="Dewar J."/>
            <person name="Goldberg J."/>
            <person name="Griggs A."/>
            <person name="Gujja S."/>
            <person name="Hansen M."/>
            <person name="Howarth C."/>
            <person name="Imamovic A."/>
            <person name="Larimer J."/>
            <person name="McCowan C."/>
            <person name="Murphy C."/>
            <person name="Neiman D."/>
            <person name="Pearson M."/>
            <person name="Priest M."/>
            <person name="Roberts A."/>
            <person name="Saif S."/>
            <person name="Shea T."/>
            <person name="Sisk P."/>
            <person name="Sykes S."/>
            <person name="Wortman J."/>
            <person name="Nusbaum C."/>
            <person name="Birren B."/>
        </authorList>
    </citation>
    <scope>NUCLEOTIDE SEQUENCE [LARGE SCALE GENOMIC DNA]</scope>
    <source>
        <strain evidence="3">Tanzania (2000708)</strain>
    </source>
</reference>
<feature type="region of interest" description="Disordered" evidence="1">
    <location>
        <begin position="1"/>
        <end position="50"/>
    </location>
</feature>
<feature type="compositionally biased region" description="Basic and acidic residues" evidence="1">
    <location>
        <begin position="67"/>
        <end position="88"/>
    </location>
</feature>
<gene>
    <name evidence="2" type="ORF">PFTANZ_01733</name>
</gene>
<feature type="compositionally biased region" description="Basic and acidic residues" evidence="1">
    <location>
        <begin position="356"/>
        <end position="365"/>
    </location>
</feature>